<reference evidence="3" key="1">
    <citation type="journal article" date="2013" name="Nature">
        <title>Pan genome of the phytoplankton Emiliania underpins its global distribution.</title>
        <authorList>
            <person name="Read B.A."/>
            <person name="Kegel J."/>
            <person name="Klute M.J."/>
            <person name="Kuo A."/>
            <person name="Lefebvre S.C."/>
            <person name="Maumus F."/>
            <person name="Mayer C."/>
            <person name="Miller J."/>
            <person name="Monier A."/>
            <person name="Salamov A."/>
            <person name="Young J."/>
            <person name="Aguilar M."/>
            <person name="Claverie J.M."/>
            <person name="Frickenhaus S."/>
            <person name="Gonzalez K."/>
            <person name="Herman E.K."/>
            <person name="Lin Y.C."/>
            <person name="Napier J."/>
            <person name="Ogata H."/>
            <person name="Sarno A.F."/>
            <person name="Shmutz J."/>
            <person name="Schroeder D."/>
            <person name="de Vargas C."/>
            <person name="Verret F."/>
            <person name="von Dassow P."/>
            <person name="Valentin K."/>
            <person name="Van de Peer Y."/>
            <person name="Wheeler G."/>
            <person name="Dacks J.B."/>
            <person name="Delwiche C.F."/>
            <person name="Dyhrman S.T."/>
            <person name="Glockner G."/>
            <person name="John U."/>
            <person name="Richards T."/>
            <person name="Worden A.Z."/>
            <person name="Zhang X."/>
            <person name="Grigoriev I.V."/>
            <person name="Allen A.E."/>
            <person name="Bidle K."/>
            <person name="Borodovsky M."/>
            <person name="Bowler C."/>
            <person name="Brownlee C."/>
            <person name="Cock J.M."/>
            <person name="Elias M."/>
            <person name="Gladyshev V.N."/>
            <person name="Groth M."/>
            <person name="Guda C."/>
            <person name="Hadaegh A."/>
            <person name="Iglesias-Rodriguez M.D."/>
            <person name="Jenkins J."/>
            <person name="Jones B.M."/>
            <person name="Lawson T."/>
            <person name="Leese F."/>
            <person name="Lindquist E."/>
            <person name="Lobanov A."/>
            <person name="Lomsadze A."/>
            <person name="Malik S.B."/>
            <person name="Marsh M.E."/>
            <person name="Mackinder L."/>
            <person name="Mock T."/>
            <person name="Mueller-Roeber B."/>
            <person name="Pagarete A."/>
            <person name="Parker M."/>
            <person name="Probert I."/>
            <person name="Quesneville H."/>
            <person name="Raines C."/>
            <person name="Rensing S.A."/>
            <person name="Riano-Pachon D.M."/>
            <person name="Richier S."/>
            <person name="Rokitta S."/>
            <person name="Shiraiwa Y."/>
            <person name="Soanes D.M."/>
            <person name="van der Giezen M."/>
            <person name="Wahlund T.M."/>
            <person name="Williams B."/>
            <person name="Wilson W."/>
            <person name="Wolfe G."/>
            <person name="Wurch L.L."/>
        </authorList>
    </citation>
    <scope>NUCLEOTIDE SEQUENCE</scope>
</reference>
<protein>
    <submittedName>
        <fullName evidence="2">Uncharacterized protein</fullName>
    </submittedName>
</protein>
<dbReference type="AlphaFoldDB" id="A0A0D3L000"/>
<dbReference type="HOGENOM" id="CLU_2745372_0_0_1"/>
<reference evidence="2" key="2">
    <citation type="submission" date="2024-10" db="UniProtKB">
        <authorList>
            <consortium name="EnsemblProtists"/>
        </authorList>
    </citation>
    <scope>IDENTIFICATION</scope>
</reference>
<sequence>MQAKEQTLIDSLVQLHVRMEQLEAEAAEAHGAAARLKALRDEHAVALELLGEKEEKLEEQARLLQERGVAH</sequence>
<dbReference type="KEGG" id="ehx:EMIHUDRAFT_199655"/>
<proteinExistence type="predicted"/>
<organism evidence="2 3">
    <name type="scientific">Emiliania huxleyi (strain CCMP1516)</name>
    <dbReference type="NCBI Taxonomy" id="280463"/>
    <lineage>
        <taxon>Eukaryota</taxon>
        <taxon>Haptista</taxon>
        <taxon>Haptophyta</taxon>
        <taxon>Prymnesiophyceae</taxon>
        <taxon>Isochrysidales</taxon>
        <taxon>Noelaerhabdaceae</taxon>
        <taxon>Emiliania</taxon>
    </lineage>
</organism>
<evidence type="ECO:0000256" key="1">
    <source>
        <dbReference type="SAM" id="Coils"/>
    </source>
</evidence>
<dbReference type="PaxDb" id="2903-EOD41335"/>
<dbReference type="RefSeq" id="XP_005793764.1">
    <property type="nucleotide sequence ID" value="XM_005793707.1"/>
</dbReference>
<dbReference type="Proteomes" id="UP000013827">
    <property type="component" value="Unassembled WGS sequence"/>
</dbReference>
<keyword evidence="3" id="KW-1185">Reference proteome</keyword>
<evidence type="ECO:0000313" key="2">
    <source>
        <dbReference type="EnsemblProtists" id="EOD41335"/>
    </source>
</evidence>
<keyword evidence="1" id="KW-0175">Coiled coil</keyword>
<name>A0A0D3L000_EMIH1</name>
<accession>A0A0D3L000</accession>
<feature type="coiled-coil region" evidence="1">
    <location>
        <begin position="12"/>
        <end position="67"/>
    </location>
</feature>
<evidence type="ECO:0000313" key="3">
    <source>
        <dbReference type="Proteomes" id="UP000013827"/>
    </source>
</evidence>
<dbReference type="GeneID" id="17286605"/>
<dbReference type="EnsemblProtists" id="EOD41335">
    <property type="protein sequence ID" value="EOD41335"/>
    <property type="gene ID" value="EMIHUDRAFT_199655"/>
</dbReference>